<dbReference type="PANTHER" id="PTHR12801">
    <property type="entry name" value="RNA EXONUCLEASE REXO1 / RECO3 FAMILY MEMBER-RELATED"/>
    <property type="match status" value="1"/>
</dbReference>
<keyword evidence="2" id="KW-0378">Hydrolase</keyword>
<dbReference type="InterPro" id="IPR012337">
    <property type="entry name" value="RNaseH-like_sf"/>
</dbReference>
<gene>
    <name evidence="3" type="primary">REXO4</name>
    <name evidence="3" type="ORF">TNIN_316761</name>
</gene>
<reference evidence="3" key="1">
    <citation type="submission" date="2020-08" db="EMBL/GenBank/DDBJ databases">
        <title>Multicomponent nature underlies the extraordinary mechanical properties of spider dragline silk.</title>
        <authorList>
            <person name="Kono N."/>
            <person name="Nakamura H."/>
            <person name="Mori M."/>
            <person name="Yoshida Y."/>
            <person name="Ohtoshi R."/>
            <person name="Malay A.D."/>
            <person name="Moran D.A.P."/>
            <person name="Tomita M."/>
            <person name="Numata K."/>
            <person name="Arakawa K."/>
        </authorList>
    </citation>
    <scope>NUCLEOTIDE SEQUENCE</scope>
</reference>
<protein>
    <submittedName>
        <fullName evidence="3">RNA exonuclease 4</fullName>
    </submittedName>
</protein>
<evidence type="ECO:0000313" key="4">
    <source>
        <dbReference type="Proteomes" id="UP000886998"/>
    </source>
</evidence>
<keyword evidence="1" id="KW-0540">Nuclease</keyword>
<sequence length="95" mass="10527">MVGVGPRGCDSILARVSIVNAYGECIYDTFVKPKEKVTDYRTFVLFIDHPRHLIRDTSKYAPFKKLSGNRTPSLKSLAAKLLGCEIQGAEHNSVS</sequence>
<dbReference type="GO" id="GO:0004527">
    <property type="term" value="F:exonuclease activity"/>
    <property type="evidence" value="ECO:0007669"/>
    <property type="project" value="UniProtKB-KW"/>
</dbReference>
<dbReference type="GO" id="GO:0005634">
    <property type="term" value="C:nucleus"/>
    <property type="evidence" value="ECO:0007669"/>
    <property type="project" value="TreeGrafter"/>
</dbReference>
<dbReference type="AlphaFoldDB" id="A0A8X6WR18"/>
<evidence type="ECO:0000256" key="1">
    <source>
        <dbReference type="ARBA" id="ARBA00022722"/>
    </source>
</evidence>
<proteinExistence type="predicted"/>
<comment type="caution">
    <text evidence="3">The sequence shown here is derived from an EMBL/GenBank/DDBJ whole genome shotgun (WGS) entry which is preliminary data.</text>
</comment>
<dbReference type="Gene3D" id="3.30.420.10">
    <property type="entry name" value="Ribonuclease H-like superfamily/Ribonuclease H"/>
    <property type="match status" value="2"/>
</dbReference>
<keyword evidence="4" id="KW-1185">Reference proteome</keyword>
<evidence type="ECO:0000256" key="2">
    <source>
        <dbReference type="ARBA" id="ARBA00022801"/>
    </source>
</evidence>
<dbReference type="SUPFAM" id="SSF53098">
    <property type="entry name" value="Ribonuclease H-like"/>
    <property type="match status" value="1"/>
</dbReference>
<organism evidence="3 4">
    <name type="scientific">Trichonephila inaurata madagascariensis</name>
    <dbReference type="NCBI Taxonomy" id="2747483"/>
    <lineage>
        <taxon>Eukaryota</taxon>
        <taxon>Metazoa</taxon>
        <taxon>Ecdysozoa</taxon>
        <taxon>Arthropoda</taxon>
        <taxon>Chelicerata</taxon>
        <taxon>Arachnida</taxon>
        <taxon>Araneae</taxon>
        <taxon>Araneomorphae</taxon>
        <taxon>Entelegynae</taxon>
        <taxon>Araneoidea</taxon>
        <taxon>Nephilidae</taxon>
        <taxon>Trichonephila</taxon>
        <taxon>Trichonephila inaurata</taxon>
    </lineage>
</organism>
<dbReference type="PANTHER" id="PTHR12801:SF158">
    <property type="entry name" value="RNA EXONUCLEASE 4"/>
    <property type="match status" value="1"/>
</dbReference>
<dbReference type="OrthoDB" id="8191639at2759"/>
<dbReference type="InterPro" id="IPR047021">
    <property type="entry name" value="REXO1/3/4-like"/>
</dbReference>
<accession>A0A8X6WR18</accession>
<dbReference type="Proteomes" id="UP000886998">
    <property type="component" value="Unassembled WGS sequence"/>
</dbReference>
<dbReference type="EMBL" id="BMAV01001559">
    <property type="protein sequence ID" value="GFY39862.1"/>
    <property type="molecule type" value="Genomic_DNA"/>
</dbReference>
<evidence type="ECO:0000313" key="3">
    <source>
        <dbReference type="EMBL" id="GFY39862.1"/>
    </source>
</evidence>
<keyword evidence="3" id="KW-0269">Exonuclease</keyword>
<dbReference type="GO" id="GO:0003676">
    <property type="term" value="F:nucleic acid binding"/>
    <property type="evidence" value="ECO:0007669"/>
    <property type="project" value="InterPro"/>
</dbReference>
<name>A0A8X6WR18_9ARAC</name>
<dbReference type="InterPro" id="IPR036397">
    <property type="entry name" value="RNaseH_sf"/>
</dbReference>